<feature type="signal peptide" evidence="1">
    <location>
        <begin position="1"/>
        <end position="29"/>
    </location>
</feature>
<dbReference type="InterPro" id="IPR006311">
    <property type="entry name" value="TAT_signal"/>
</dbReference>
<dbReference type="SUPFAM" id="SSF117856">
    <property type="entry name" value="AF0104/ALDC/Ptd012-like"/>
    <property type="match status" value="1"/>
</dbReference>
<proteinExistence type="predicted"/>
<dbReference type="RefSeq" id="WP_168050833.1">
    <property type="nucleotide sequence ID" value="NZ_JAATJR010000004.1"/>
</dbReference>
<evidence type="ECO:0000313" key="2">
    <source>
        <dbReference type="EMBL" id="NKE46335.1"/>
    </source>
</evidence>
<organism evidence="2 3">
    <name type="scientific">Falsiroseomonas frigidaquae</name>
    <dbReference type="NCBI Taxonomy" id="487318"/>
    <lineage>
        <taxon>Bacteria</taxon>
        <taxon>Pseudomonadati</taxon>
        <taxon>Pseudomonadota</taxon>
        <taxon>Alphaproteobacteria</taxon>
        <taxon>Acetobacterales</taxon>
        <taxon>Roseomonadaceae</taxon>
        <taxon>Falsiroseomonas</taxon>
    </lineage>
</organism>
<dbReference type="PROSITE" id="PS51318">
    <property type="entry name" value="TAT"/>
    <property type="match status" value="1"/>
</dbReference>
<protein>
    <recommendedName>
        <fullName evidence="4">Acetolactate decarboxylase</fullName>
    </recommendedName>
</protein>
<dbReference type="Proteomes" id="UP000765160">
    <property type="component" value="Unassembled WGS sequence"/>
</dbReference>
<dbReference type="EMBL" id="JAAVTX010000004">
    <property type="protein sequence ID" value="NKE46335.1"/>
    <property type="molecule type" value="Genomic_DNA"/>
</dbReference>
<name>A0ABX1F1W7_9PROT</name>
<accession>A0ABX1F1W7</accession>
<feature type="chain" id="PRO_5047111440" description="Acetolactate decarboxylase" evidence="1">
    <location>
        <begin position="30"/>
        <end position="249"/>
    </location>
</feature>
<evidence type="ECO:0000256" key="1">
    <source>
        <dbReference type="SAM" id="SignalP"/>
    </source>
</evidence>
<comment type="caution">
    <text evidence="2">The sequence shown here is derived from an EMBL/GenBank/DDBJ whole genome shotgun (WGS) entry which is preliminary data.</text>
</comment>
<reference evidence="2 3" key="1">
    <citation type="submission" date="2020-03" db="EMBL/GenBank/DDBJ databases">
        <title>Roseomonas selenitidurans sp. nov. isolated from soil.</title>
        <authorList>
            <person name="Liu H."/>
        </authorList>
    </citation>
    <scope>NUCLEOTIDE SEQUENCE [LARGE SCALE GENOMIC DNA]</scope>
    <source>
        <strain evidence="2 3">JCM 15073</strain>
    </source>
</reference>
<keyword evidence="1" id="KW-0732">Signal</keyword>
<evidence type="ECO:0008006" key="4">
    <source>
        <dbReference type="Google" id="ProtNLM"/>
    </source>
</evidence>
<evidence type="ECO:0000313" key="3">
    <source>
        <dbReference type="Proteomes" id="UP000765160"/>
    </source>
</evidence>
<keyword evidence="3" id="KW-1185">Reference proteome</keyword>
<sequence>MTEPRSRRRFLQGAGTLCLGCLAAGSASAQPAAATAPGGIVAHGAFRNLMQRRDFTPKVELARLRAEGVTEAVGALSELRGEVTVIDGREVVSLGPCAGCGPAAESATLLVATRVSHWRSETVPQDVPERALRAFIAERARANGLNLGMAFPFRFRGTLQDVLMHVNGGPDPRFTGHGSPVPMAVADLFREARLEGEVIGFHASADMVGIISHAGDPLHCHWVSPARDATAHLDEFGLLAGGTLSFPLG</sequence>
<gene>
    <name evidence="2" type="ORF">HB662_16250</name>
</gene>